<proteinExistence type="predicted"/>
<evidence type="ECO:0000313" key="4">
    <source>
        <dbReference type="Proteomes" id="UP000297540"/>
    </source>
</evidence>
<evidence type="ECO:0000256" key="2">
    <source>
        <dbReference type="SAM" id="SignalP"/>
    </source>
</evidence>
<feature type="signal peptide" evidence="2">
    <location>
        <begin position="1"/>
        <end position="25"/>
    </location>
</feature>
<dbReference type="AlphaFoldDB" id="A0A4Y8SAF7"/>
<accession>A0A4Y8SAF7</accession>
<keyword evidence="4" id="KW-1185">Reference proteome</keyword>
<name>A0A4Y8SAF7_9SPHI</name>
<comment type="caution">
    <text evidence="3">The sequence shown here is derived from an EMBL/GenBank/DDBJ whole genome shotgun (WGS) entry which is preliminary data.</text>
</comment>
<protein>
    <submittedName>
        <fullName evidence="3">Uncharacterized protein</fullName>
    </submittedName>
</protein>
<dbReference type="RefSeq" id="WP_133233660.1">
    <property type="nucleotide sequence ID" value="NZ_SOZE01000022.1"/>
</dbReference>
<sequence>MKKKVLLLICCIAMAITVSTRPAFAVLEESTKYDTAVCKQPADGGGSQHTGSWCDPPLKDGPCTRQSDCH</sequence>
<reference evidence="3 4" key="1">
    <citation type="journal article" date="2017" name="Int. J. Syst. Evol. Microbiol.">
        <title>Mucilaginibacterpsychrotolerans sp. nov., isolated from peatlands.</title>
        <authorList>
            <person name="Deng Y."/>
            <person name="Shen L."/>
            <person name="Xu B."/>
            <person name="Liu Y."/>
            <person name="Gu Z."/>
            <person name="Liu H."/>
            <person name="Zhou Y."/>
        </authorList>
    </citation>
    <scope>NUCLEOTIDE SEQUENCE [LARGE SCALE GENOMIC DNA]</scope>
    <source>
        <strain evidence="3 4">NH7-4</strain>
    </source>
</reference>
<gene>
    <name evidence="3" type="ORF">E2R66_19405</name>
</gene>
<evidence type="ECO:0000313" key="3">
    <source>
        <dbReference type="EMBL" id="TFF35424.1"/>
    </source>
</evidence>
<evidence type="ECO:0000256" key="1">
    <source>
        <dbReference type="SAM" id="MobiDB-lite"/>
    </source>
</evidence>
<feature type="chain" id="PRO_5021323711" evidence="2">
    <location>
        <begin position="26"/>
        <end position="70"/>
    </location>
</feature>
<organism evidence="3 4">
    <name type="scientific">Mucilaginibacter psychrotolerans</name>
    <dbReference type="NCBI Taxonomy" id="1524096"/>
    <lineage>
        <taxon>Bacteria</taxon>
        <taxon>Pseudomonadati</taxon>
        <taxon>Bacteroidota</taxon>
        <taxon>Sphingobacteriia</taxon>
        <taxon>Sphingobacteriales</taxon>
        <taxon>Sphingobacteriaceae</taxon>
        <taxon>Mucilaginibacter</taxon>
    </lineage>
</organism>
<keyword evidence="2" id="KW-0732">Signal</keyword>
<dbReference type="Proteomes" id="UP000297540">
    <property type="component" value="Unassembled WGS sequence"/>
</dbReference>
<dbReference type="EMBL" id="SOZE01000022">
    <property type="protein sequence ID" value="TFF35424.1"/>
    <property type="molecule type" value="Genomic_DNA"/>
</dbReference>
<feature type="region of interest" description="Disordered" evidence="1">
    <location>
        <begin position="41"/>
        <end position="70"/>
    </location>
</feature>